<dbReference type="GO" id="GO:0005730">
    <property type="term" value="C:nucleolus"/>
    <property type="evidence" value="ECO:0007669"/>
    <property type="project" value="UniProtKB-SubCell"/>
</dbReference>
<dbReference type="GO" id="GO:0000462">
    <property type="term" value="P:maturation of SSU-rRNA from tricistronic rRNA transcript (SSU-rRNA, 5.8S rRNA, LSU-rRNA)"/>
    <property type="evidence" value="ECO:0007669"/>
    <property type="project" value="InterPro"/>
</dbReference>
<reference evidence="5" key="1">
    <citation type="submission" date="2022-06" db="EMBL/GenBank/DDBJ databases">
        <authorList>
            <consortium name="SYNGENTA / RWTH Aachen University"/>
        </authorList>
    </citation>
    <scope>NUCLEOTIDE SEQUENCE</scope>
</reference>
<evidence type="ECO:0000256" key="1">
    <source>
        <dbReference type="ARBA" id="ARBA00004604"/>
    </source>
</evidence>
<gene>
    <name evidence="5" type="ORF">PPACK8108_LOCUS15175</name>
</gene>
<evidence type="ECO:0000313" key="5">
    <source>
        <dbReference type="EMBL" id="CAH7682322.1"/>
    </source>
</evidence>
<sequence length="197" mass="22246">MPKASRLRFNQRHEPTINSLSKRRFSLPENHSQTLDCDEKLSANEILKDLNNPKAFITSKLSLMGKGKLDPIRQATSTGLSLKRRLKKKSRDQAVVGDLNPVKEALAEMDDDLQEAERGSMIIKPSTTSSTLTSSLKKSTQVLKSKKSISQNQKARVLKEESNRFPSIMIHPEFQKDPFGTIKTHVKNSLELTFSKR</sequence>
<dbReference type="PANTHER" id="PTHR31109">
    <property type="entry name" value="PROTEIN FAM207A"/>
    <property type="match status" value="1"/>
</dbReference>
<comment type="similarity">
    <text evidence="2">Belongs to the SLX9 family.</text>
</comment>
<protein>
    <recommendedName>
        <fullName evidence="3">Ribosome biogenesis protein SLX9</fullName>
    </recommendedName>
</protein>
<evidence type="ECO:0000256" key="3">
    <source>
        <dbReference type="ARBA" id="ARBA00021321"/>
    </source>
</evidence>
<dbReference type="Pfam" id="PF15341">
    <property type="entry name" value="SLX9"/>
    <property type="match status" value="1"/>
</dbReference>
<evidence type="ECO:0000256" key="2">
    <source>
        <dbReference type="ARBA" id="ARBA00011022"/>
    </source>
</evidence>
<keyword evidence="6" id="KW-1185">Reference proteome</keyword>
<name>A0AAV0B9D8_PHAPC</name>
<comment type="caution">
    <text evidence="5">The sequence shown here is derived from an EMBL/GenBank/DDBJ whole genome shotgun (WGS) entry which is preliminary data.</text>
</comment>
<evidence type="ECO:0000313" key="6">
    <source>
        <dbReference type="Proteomes" id="UP001153365"/>
    </source>
</evidence>
<proteinExistence type="inferred from homology"/>
<keyword evidence="4" id="KW-0539">Nucleus</keyword>
<dbReference type="GO" id="GO:0030688">
    <property type="term" value="C:preribosome, small subunit precursor"/>
    <property type="evidence" value="ECO:0007669"/>
    <property type="project" value="InterPro"/>
</dbReference>
<dbReference type="GO" id="GO:0030686">
    <property type="term" value="C:90S preribosome"/>
    <property type="evidence" value="ECO:0007669"/>
    <property type="project" value="InterPro"/>
</dbReference>
<dbReference type="Proteomes" id="UP001153365">
    <property type="component" value="Unassembled WGS sequence"/>
</dbReference>
<comment type="subcellular location">
    <subcellularLocation>
        <location evidence="1">Nucleus</location>
        <location evidence="1">Nucleolus</location>
    </subcellularLocation>
</comment>
<organism evidence="5 6">
    <name type="scientific">Phakopsora pachyrhizi</name>
    <name type="common">Asian soybean rust disease fungus</name>
    <dbReference type="NCBI Taxonomy" id="170000"/>
    <lineage>
        <taxon>Eukaryota</taxon>
        <taxon>Fungi</taxon>
        <taxon>Dikarya</taxon>
        <taxon>Basidiomycota</taxon>
        <taxon>Pucciniomycotina</taxon>
        <taxon>Pucciniomycetes</taxon>
        <taxon>Pucciniales</taxon>
        <taxon>Phakopsoraceae</taxon>
        <taxon>Phakopsora</taxon>
    </lineage>
</organism>
<evidence type="ECO:0000256" key="4">
    <source>
        <dbReference type="ARBA" id="ARBA00023242"/>
    </source>
</evidence>
<dbReference type="EMBL" id="CALTRL010004011">
    <property type="protein sequence ID" value="CAH7682322.1"/>
    <property type="molecule type" value="Genomic_DNA"/>
</dbReference>
<dbReference type="InterPro" id="IPR028160">
    <property type="entry name" value="Slx9-like"/>
</dbReference>
<accession>A0AAV0B9D8</accession>
<dbReference type="AlphaFoldDB" id="A0AAV0B9D8"/>
<dbReference type="PANTHER" id="PTHR31109:SF2">
    <property type="entry name" value="RIBOSOME BIOGENESIS PROTEIN SLX9 HOMOLOG"/>
    <property type="match status" value="1"/>
</dbReference>